<dbReference type="AlphaFoldDB" id="A0A9D1Z061"/>
<evidence type="ECO:0000256" key="6">
    <source>
        <dbReference type="ARBA" id="ARBA00023004"/>
    </source>
</evidence>
<dbReference type="InterPro" id="IPR039426">
    <property type="entry name" value="TonB-dep_rcpt-like"/>
</dbReference>
<evidence type="ECO:0000256" key="8">
    <source>
        <dbReference type="ARBA" id="ARBA00023077"/>
    </source>
</evidence>
<evidence type="ECO:0000256" key="1">
    <source>
        <dbReference type="ARBA" id="ARBA00004571"/>
    </source>
</evidence>
<evidence type="ECO:0000256" key="12">
    <source>
        <dbReference type="SAM" id="SignalP"/>
    </source>
</evidence>
<dbReference type="InterPro" id="IPR023996">
    <property type="entry name" value="TonB-dep_OMP_SusC/RagA"/>
</dbReference>
<dbReference type="GO" id="GO:0009279">
    <property type="term" value="C:cell outer membrane"/>
    <property type="evidence" value="ECO:0007669"/>
    <property type="project" value="UniProtKB-SubCell"/>
</dbReference>
<dbReference type="InterPro" id="IPR008969">
    <property type="entry name" value="CarboxyPept-like_regulatory"/>
</dbReference>
<keyword evidence="5 11" id="KW-0812">Transmembrane</keyword>
<dbReference type="SUPFAM" id="SSF49464">
    <property type="entry name" value="Carboxypeptidase regulatory domain-like"/>
    <property type="match status" value="1"/>
</dbReference>
<dbReference type="SUPFAM" id="SSF56935">
    <property type="entry name" value="Porins"/>
    <property type="match status" value="1"/>
</dbReference>
<keyword evidence="9 11" id="KW-0472">Membrane</keyword>
<keyword evidence="3 11" id="KW-1134">Transmembrane beta strand</keyword>
<keyword evidence="8" id="KW-0798">TonB box</keyword>
<evidence type="ECO:0000313" key="14">
    <source>
        <dbReference type="EMBL" id="HIY68427.1"/>
    </source>
</evidence>
<dbReference type="PANTHER" id="PTHR32552">
    <property type="entry name" value="FERRICHROME IRON RECEPTOR-RELATED"/>
    <property type="match status" value="1"/>
</dbReference>
<evidence type="ECO:0000256" key="10">
    <source>
        <dbReference type="ARBA" id="ARBA00023237"/>
    </source>
</evidence>
<comment type="subcellular location">
    <subcellularLocation>
        <location evidence="1 11">Cell outer membrane</location>
        <topology evidence="1 11">Multi-pass membrane protein</topology>
    </subcellularLocation>
</comment>
<dbReference type="InterPro" id="IPR037066">
    <property type="entry name" value="Plug_dom_sf"/>
</dbReference>
<evidence type="ECO:0000259" key="13">
    <source>
        <dbReference type="Pfam" id="PF07715"/>
    </source>
</evidence>
<dbReference type="PROSITE" id="PS52016">
    <property type="entry name" value="TONB_DEPENDENT_REC_3"/>
    <property type="match status" value="1"/>
</dbReference>
<dbReference type="Gene3D" id="2.40.170.20">
    <property type="entry name" value="TonB-dependent receptor, beta-barrel domain"/>
    <property type="match status" value="1"/>
</dbReference>
<feature type="chain" id="PRO_5039444552" evidence="12">
    <location>
        <begin position="21"/>
        <end position="1107"/>
    </location>
</feature>
<reference evidence="14" key="1">
    <citation type="journal article" date="2021" name="PeerJ">
        <title>Extensive microbial diversity within the chicken gut microbiome revealed by metagenomics and culture.</title>
        <authorList>
            <person name="Gilroy R."/>
            <person name="Ravi A."/>
            <person name="Getino M."/>
            <person name="Pursley I."/>
            <person name="Horton D.L."/>
            <person name="Alikhan N.F."/>
            <person name="Baker D."/>
            <person name="Gharbi K."/>
            <person name="Hall N."/>
            <person name="Watson M."/>
            <person name="Adriaenssens E.M."/>
            <person name="Foster-Nyarko E."/>
            <person name="Jarju S."/>
            <person name="Secka A."/>
            <person name="Antonio M."/>
            <person name="Oren A."/>
            <person name="Chaudhuri R.R."/>
            <person name="La Ragione R."/>
            <person name="Hildebrand F."/>
            <person name="Pallen M.J."/>
        </authorList>
    </citation>
    <scope>NUCLEOTIDE SEQUENCE</scope>
    <source>
        <strain evidence="14">5134</strain>
    </source>
</reference>
<keyword evidence="7" id="KW-0406">Ion transport</keyword>
<evidence type="ECO:0000256" key="2">
    <source>
        <dbReference type="ARBA" id="ARBA00022448"/>
    </source>
</evidence>
<keyword evidence="2 11" id="KW-0813">Transport</keyword>
<comment type="similarity">
    <text evidence="11">Belongs to the TonB-dependent receptor family.</text>
</comment>
<keyword evidence="4" id="KW-0410">Iron transport</keyword>
<evidence type="ECO:0000256" key="9">
    <source>
        <dbReference type="ARBA" id="ARBA00023136"/>
    </source>
</evidence>
<feature type="signal peptide" evidence="12">
    <location>
        <begin position="1"/>
        <end position="20"/>
    </location>
</feature>
<sequence length="1107" mass="121838">MKSCVLLLLCALAAPLRSIAANGEVFEAAERNIRISGVVKDSEGNPLVGATLIVEGTTQGTSTGANGEYSLTVPAKARIICSYLGFNSVTQEVGTRTRLDFTLQATANSIENVVVTALGITRKEKSLGYAVSKIGEDDITNSASGNWLSGMAGKVAGLNLDQSSAGPGGSVRVTLRGEGSLSYNNNTALFVVDGVPIGNGMEGNSTSGSYESDDAPIDYGNGAGDINPEDVESISILKGPAATALYGSRAANGAVIITTKSGRQQRGIGVTYSTSVTFDKAGYWPDFQYEYGAGDFRKTTINTGHTSDGLSPDEYSFYSVDAEHSDTGVAVPTFHSRYQFGEKINGQMRYMYASYDPETDTYTRLPYEVCDWYKGFFRTGVTYTNSVAIDASDGRGSQLRLSIKDTRNDWIVPNTGFNTQNISFSASSKRNKWIEASVKMTYYRKNSDNLPVGGYSNSSPLKTLLWQPVSASVDDAYNEWASGRLVDYYSGADTSMKLINGSMDNPYFIVYECLNTQSRDRVYGNASVTGHIIPDKLSLTLRSGLDFSNDFRTQQKPQYTHAYLDGMYREQTIRSLEINNDFLLNYHDTFGEFALNASFGGNNMVYKYSNIRLTAQQLEEPNVFIFQNVNGTLDFSSVRRMKSINSFYGFVSLSWRDMLFLDITGRNDWSSTLAPGYNSYFYPSVSASVLLDEVLGLKQKAAWIDMLKIRGSWANVGNDTEPYQLLAAYSNSSVFTGAYTLPSSTKNMRLKPENVESWEVGVEGHFFKNRISFDVAYYDSETTDQIINVPSDWATGASSMVINAGCVRNNGVEVAMHFRPIEHRNWSWNIDVNWSKNWNELVELAPGVNVWQLNANNTIGSKVFIYAYPGTELGRIYGYGLQTAPEGAFYYDEQGRKIDCSGQDIVDAETGNPILDGTNLKDLGSIYPQWKGGFTTSLRYKNLSLTASFAASYGGKAYSLTNSILSYMGKLTNSLEGRYDGLIHPGVNVAEDGTYSKNTTITTDAVDYYNTVIYPRANTESNVFDTSYLKMKELRIEYSLPRSLCAKTKVFQSASISFFATNLFCITNFPQYDPEVASLSGSSLYRGVETGAYPMVRSYGFSLKLGF</sequence>
<dbReference type="Pfam" id="PF13715">
    <property type="entry name" value="CarbopepD_reg_2"/>
    <property type="match status" value="1"/>
</dbReference>
<dbReference type="EMBL" id="DXDA01000027">
    <property type="protein sequence ID" value="HIY68427.1"/>
    <property type="molecule type" value="Genomic_DNA"/>
</dbReference>
<dbReference type="Gene3D" id="2.170.130.10">
    <property type="entry name" value="TonB-dependent receptor, plug domain"/>
    <property type="match status" value="1"/>
</dbReference>
<dbReference type="InterPro" id="IPR036942">
    <property type="entry name" value="Beta-barrel_TonB_sf"/>
</dbReference>
<dbReference type="InterPro" id="IPR012910">
    <property type="entry name" value="Plug_dom"/>
</dbReference>
<evidence type="ECO:0000313" key="15">
    <source>
        <dbReference type="Proteomes" id="UP000886844"/>
    </source>
</evidence>
<reference evidence="14" key="2">
    <citation type="submission" date="2021-04" db="EMBL/GenBank/DDBJ databases">
        <authorList>
            <person name="Gilroy R."/>
        </authorList>
    </citation>
    <scope>NUCLEOTIDE SEQUENCE</scope>
    <source>
        <strain evidence="14">5134</strain>
    </source>
</reference>
<dbReference type="Pfam" id="PF07715">
    <property type="entry name" value="Plug"/>
    <property type="match status" value="1"/>
</dbReference>
<evidence type="ECO:0000256" key="11">
    <source>
        <dbReference type="PROSITE-ProRule" id="PRU01360"/>
    </source>
</evidence>
<evidence type="ECO:0000256" key="4">
    <source>
        <dbReference type="ARBA" id="ARBA00022496"/>
    </source>
</evidence>
<keyword evidence="10 11" id="KW-0998">Cell outer membrane</keyword>
<accession>A0A9D1Z061</accession>
<dbReference type="PANTHER" id="PTHR32552:SF81">
    <property type="entry name" value="TONB-DEPENDENT OUTER MEMBRANE RECEPTOR"/>
    <property type="match status" value="1"/>
</dbReference>
<keyword evidence="6" id="KW-0408">Iron</keyword>
<dbReference type="GO" id="GO:0006826">
    <property type="term" value="P:iron ion transport"/>
    <property type="evidence" value="ECO:0007669"/>
    <property type="project" value="UniProtKB-KW"/>
</dbReference>
<name>A0A9D1Z061_9BACT</name>
<evidence type="ECO:0000256" key="3">
    <source>
        <dbReference type="ARBA" id="ARBA00022452"/>
    </source>
</evidence>
<gene>
    <name evidence="14" type="ORF">H9828_03305</name>
</gene>
<evidence type="ECO:0000256" key="5">
    <source>
        <dbReference type="ARBA" id="ARBA00022692"/>
    </source>
</evidence>
<protein>
    <submittedName>
        <fullName evidence="14">SusC/RagA family TonB-linked outer membrane protein</fullName>
    </submittedName>
</protein>
<keyword evidence="12" id="KW-0732">Signal</keyword>
<dbReference type="Gene3D" id="2.60.40.1120">
    <property type="entry name" value="Carboxypeptidase-like, regulatory domain"/>
    <property type="match status" value="1"/>
</dbReference>
<comment type="caution">
    <text evidence="14">The sequence shown here is derived from an EMBL/GenBank/DDBJ whole genome shotgun (WGS) entry which is preliminary data.</text>
</comment>
<feature type="domain" description="TonB-dependent receptor plug" evidence="13">
    <location>
        <begin position="125"/>
        <end position="254"/>
    </location>
</feature>
<dbReference type="InterPro" id="IPR023997">
    <property type="entry name" value="TonB-dep_OMP_SusC/RagA_CS"/>
</dbReference>
<dbReference type="NCBIfam" id="TIGR04057">
    <property type="entry name" value="SusC_RagA_signa"/>
    <property type="match status" value="1"/>
</dbReference>
<proteinExistence type="inferred from homology"/>
<organism evidence="14 15">
    <name type="scientific">Candidatus Alistipes intestinigallinarum</name>
    <dbReference type="NCBI Taxonomy" id="2838440"/>
    <lineage>
        <taxon>Bacteria</taxon>
        <taxon>Pseudomonadati</taxon>
        <taxon>Bacteroidota</taxon>
        <taxon>Bacteroidia</taxon>
        <taxon>Bacteroidales</taxon>
        <taxon>Rikenellaceae</taxon>
        <taxon>Alistipes</taxon>
    </lineage>
</organism>
<dbReference type="NCBIfam" id="TIGR04056">
    <property type="entry name" value="OMP_RagA_SusC"/>
    <property type="match status" value="1"/>
</dbReference>
<evidence type="ECO:0000256" key="7">
    <source>
        <dbReference type="ARBA" id="ARBA00023065"/>
    </source>
</evidence>
<dbReference type="Proteomes" id="UP000886844">
    <property type="component" value="Unassembled WGS sequence"/>
</dbReference>